<dbReference type="Proteomes" id="UP001218218">
    <property type="component" value="Unassembled WGS sequence"/>
</dbReference>
<dbReference type="EMBL" id="JARIHO010000133">
    <property type="protein sequence ID" value="KAJ7301513.1"/>
    <property type="molecule type" value="Genomic_DNA"/>
</dbReference>
<sequence length="507" mass="57381">MANHPSRRGGKLPYQLSPSCDPLFTSNIPPMLQQLEEIRESALVTRSLKTSIEQQIIETRMQLLRLEREDMHAARHLERFNAALAPIRRIPNEILSRIFVCYAEITQASCTDVWCGVWILGHICGHWRAVALYTHAIWSSFLYRPRKARNPSALVNEFLHRSGNHPLSIEFHYPLCEVLPQYHKDSHKDAFESLLTRSPQWIAATFDHIPASFYREMGIIRDNLPNLSKLRLDLALAGGHDTDIFRSCPRLVDLTLKLIPMQDFAAQCLDFPWQQLTHYSGSVSFGSMSILTQAPNIVDCVLQPHKESHLGGRLIHQMRSLKLHKGALGRDSQSAQFFDNLELPALERLALVCDTAGPVAGLLRRSAPPLKSLEFWFENSDNRTSCIVDVLAAVPTLTRLTIWNLNDKRDVAEMFGSLTHSRGLPVPSFPPRLKHLDLTGFRIDGSFVSMVESRCGRPHAHAGSGVRMILESHVDRLESLSVTQLPVDTNPALLFRLREVEMQARLN</sequence>
<evidence type="ECO:0000313" key="1">
    <source>
        <dbReference type="EMBL" id="KAJ7301513.1"/>
    </source>
</evidence>
<dbReference type="InterPro" id="IPR032675">
    <property type="entry name" value="LRR_dom_sf"/>
</dbReference>
<organism evidence="1 2">
    <name type="scientific">Mycena albidolilacea</name>
    <dbReference type="NCBI Taxonomy" id="1033008"/>
    <lineage>
        <taxon>Eukaryota</taxon>
        <taxon>Fungi</taxon>
        <taxon>Dikarya</taxon>
        <taxon>Basidiomycota</taxon>
        <taxon>Agaricomycotina</taxon>
        <taxon>Agaricomycetes</taxon>
        <taxon>Agaricomycetidae</taxon>
        <taxon>Agaricales</taxon>
        <taxon>Marasmiineae</taxon>
        <taxon>Mycenaceae</taxon>
        <taxon>Mycena</taxon>
    </lineage>
</organism>
<name>A0AAD6YZ41_9AGAR</name>
<protein>
    <recommendedName>
        <fullName evidence="3">F-box domain-containing protein</fullName>
    </recommendedName>
</protein>
<accession>A0AAD6YZ41</accession>
<evidence type="ECO:0008006" key="3">
    <source>
        <dbReference type="Google" id="ProtNLM"/>
    </source>
</evidence>
<keyword evidence="2" id="KW-1185">Reference proteome</keyword>
<reference evidence="1" key="1">
    <citation type="submission" date="2023-03" db="EMBL/GenBank/DDBJ databases">
        <title>Massive genome expansion in bonnet fungi (Mycena s.s.) driven by repeated elements and novel gene families across ecological guilds.</title>
        <authorList>
            <consortium name="Lawrence Berkeley National Laboratory"/>
            <person name="Harder C.B."/>
            <person name="Miyauchi S."/>
            <person name="Viragh M."/>
            <person name="Kuo A."/>
            <person name="Thoen E."/>
            <person name="Andreopoulos B."/>
            <person name="Lu D."/>
            <person name="Skrede I."/>
            <person name="Drula E."/>
            <person name="Henrissat B."/>
            <person name="Morin E."/>
            <person name="Kohler A."/>
            <person name="Barry K."/>
            <person name="LaButti K."/>
            <person name="Morin E."/>
            <person name="Salamov A."/>
            <person name="Lipzen A."/>
            <person name="Mereny Z."/>
            <person name="Hegedus B."/>
            <person name="Baldrian P."/>
            <person name="Stursova M."/>
            <person name="Weitz H."/>
            <person name="Taylor A."/>
            <person name="Grigoriev I.V."/>
            <person name="Nagy L.G."/>
            <person name="Martin F."/>
            <person name="Kauserud H."/>
        </authorList>
    </citation>
    <scope>NUCLEOTIDE SEQUENCE</scope>
    <source>
        <strain evidence="1">CBHHK002</strain>
    </source>
</reference>
<dbReference type="AlphaFoldDB" id="A0AAD6YZ41"/>
<dbReference type="SUPFAM" id="SSF52047">
    <property type="entry name" value="RNI-like"/>
    <property type="match status" value="1"/>
</dbReference>
<dbReference type="Gene3D" id="3.80.10.10">
    <property type="entry name" value="Ribonuclease Inhibitor"/>
    <property type="match status" value="1"/>
</dbReference>
<proteinExistence type="predicted"/>
<gene>
    <name evidence="1" type="ORF">DFH08DRAFT_906752</name>
</gene>
<evidence type="ECO:0000313" key="2">
    <source>
        <dbReference type="Proteomes" id="UP001218218"/>
    </source>
</evidence>
<comment type="caution">
    <text evidence="1">The sequence shown here is derived from an EMBL/GenBank/DDBJ whole genome shotgun (WGS) entry which is preliminary data.</text>
</comment>